<feature type="transmembrane region" description="Helical" evidence="1">
    <location>
        <begin position="25"/>
        <end position="47"/>
    </location>
</feature>
<dbReference type="OrthoDB" id="8439889at2"/>
<comment type="caution">
    <text evidence="2">The sequence shown here is derived from an EMBL/GenBank/DDBJ whole genome shotgun (WGS) entry which is preliminary data.</text>
</comment>
<dbReference type="CDD" id="cd16385">
    <property type="entry name" value="IcmL"/>
    <property type="match status" value="1"/>
</dbReference>
<keyword evidence="1" id="KW-1133">Transmembrane helix</keyword>
<dbReference type="InterPro" id="IPR021055">
    <property type="entry name" value="T4BSS_IcmL/DotI"/>
</dbReference>
<evidence type="ECO:0000256" key="1">
    <source>
        <dbReference type="SAM" id="Phobius"/>
    </source>
</evidence>
<gene>
    <name evidence="2" type="ORF">DY926_16145</name>
</gene>
<keyword evidence="1" id="KW-0812">Transmembrane</keyword>
<accession>A0A371YWD5</accession>
<dbReference type="AlphaFoldDB" id="A0A371YWD5"/>
<evidence type="ECO:0000313" key="3">
    <source>
        <dbReference type="Proteomes" id="UP000262371"/>
    </source>
</evidence>
<dbReference type="RefSeq" id="WP_116704278.1">
    <property type="nucleotide sequence ID" value="NZ_QUWV01000207.1"/>
</dbReference>
<reference evidence="2 3" key="1">
    <citation type="submission" date="2018-08" db="EMBL/GenBank/DDBJ databases">
        <title>Komagataeibacter sp. AV 382.</title>
        <authorList>
            <person name="Skraban J."/>
            <person name="Trcek J."/>
        </authorList>
    </citation>
    <scope>NUCLEOTIDE SEQUENCE [LARGE SCALE GENOMIC DNA]</scope>
    <source>
        <strain evidence="2 3">AV 382</strain>
    </source>
</reference>
<keyword evidence="3" id="KW-1185">Reference proteome</keyword>
<proteinExistence type="predicted"/>
<organism evidence="2 3">
    <name type="scientific">Komagataeibacter melaceti</name>
    <dbReference type="NCBI Taxonomy" id="2766577"/>
    <lineage>
        <taxon>Bacteria</taxon>
        <taxon>Pseudomonadati</taxon>
        <taxon>Pseudomonadota</taxon>
        <taxon>Alphaproteobacteria</taxon>
        <taxon>Acetobacterales</taxon>
        <taxon>Acetobacteraceae</taxon>
        <taxon>Komagataeibacter</taxon>
    </lineage>
</organism>
<name>A0A371YWD5_9PROT</name>
<keyword evidence="1" id="KW-0472">Membrane</keyword>
<sequence length="215" mass="24319">MRNTAEATTRRLLDPAFGQLMMGRLTLTLIVSMIVNVGLAISLFVAITHPPRVKHIYHDPFGKPRELIVTDQPYFTDAQVTNWSVEKVTGLYTINFLQYAQQLSSYAQYFTTPAWNTWLDAFKKPGNIEFIKARRVMLTASLKSAGSVRWEGITPRGDYEWHVYFPMYLKWENGSGSKTDQLAVNVIIRRTNDPLHPDGLVIAELNAPRASDGGD</sequence>
<dbReference type="Pfam" id="PF11393">
    <property type="entry name" value="T4BSS_DotI_IcmL"/>
    <property type="match status" value="1"/>
</dbReference>
<dbReference type="Proteomes" id="UP000262371">
    <property type="component" value="Unassembled WGS sequence"/>
</dbReference>
<protein>
    <submittedName>
        <fullName evidence="2">DotI</fullName>
    </submittedName>
</protein>
<evidence type="ECO:0000313" key="2">
    <source>
        <dbReference type="EMBL" id="RFD18534.1"/>
    </source>
</evidence>
<dbReference type="EMBL" id="QUWV01000207">
    <property type="protein sequence ID" value="RFD18534.1"/>
    <property type="molecule type" value="Genomic_DNA"/>
</dbReference>